<evidence type="ECO:0000256" key="5">
    <source>
        <dbReference type="ARBA" id="ARBA00022525"/>
    </source>
</evidence>
<keyword evidence="4" id="KW-0052">Apoplast</keyword>
<feature type="active site" description="Charge relay system" evidence="12">
    <location>
        <position position="994"/>
    </location>
</feature>
<comment type="caution">
    <text evidence="17">The sequence shown here is derived from an EMBL/GenBank/DDBJ whole genome shotgun (WGS) entry which is preliminary data.</text>
</comment>
<dbReference type="InterPro" id="IPR003137">
    <property type="entry name" value="PA_domain"/>
</dbReference>
<dbReference type="FunFam" id="3.40.50.200:FF:000006">
    <property type="entry name" value="Subtilisin-like protease SBT1.5"/>
    <property type="match status" value="2"/>
</dbReference>
<feature type="active site" description="Charge relay system" evidence="11 12">
    <location>
        <position position="187"/>
    </location>
</feature>
<feature type="active site" description="Charge relay system" evidence="12">
    <location>
        <position position="1319"/>
    </location>
</feature>
<evidence type="ECO:0000259" key="16">
    <source>
        <dbReference type="Pfam" id="PF17766"/>
    </source>
</evidence>
<feature type="domain" description="PA" evidence="14">
    <location>
        <begin position="1153"/>
        <end position="1232"/>
    </location>
</feature>
<dbReference type="InterPro" id="IPR034197">
    <property type="entry name" value="Peptidases_S8_3"/>
</dbReference>
<feature type="domain" description="Subtilisin-like protease fibronectin type-III" evidence="16">
    <location>
        <begin position="2158"/>
        <end position="2254"/>
    </location>
</feature>
<feature type="active site" description="Charge relay system" evidence="11 12">
    <location>
        <position position="251"/>
    </location>
</feature>
<evidence type="ECO:0000313" key="17">
    <source>
        <dbReference type="EMBL" id="KAF4403972.1"/>
    </source>
</evidence>
<dbReference type="Pfam" id="PF00082">
    <property type="entry name" value="Peptidase_S8"/>
    <property type="match status" value="3"/>
</dbReference>
<dbReference type="PROSITE" id="PS51892">
    <property type="entry name" value="SUBTILASE"/>
    <property type="match status" value="3"/>
</dbReference>
<dbReference type="PRINTS" id="PR00723">
    <property type="entry name" value="SUBTILISIN"/>
</dbReference>
<keyword evidence="10" id="KW-0325">Glycoprotein</keyword>
<evidence type="ECO:0000259" key="14">
    <source>
        <dbReference type="Pfam" id="PF02225"/>
    </source>
</evidence>
<dbReference type="Gene3D" id="2.60.40.2310">
    <property type="match status" value="3"/>
</dbReference>
<feature type="active site" description="Charge relay system" evidence="12">
    <location>
        <position position="931"/>
    </location>
</feature>
<dbReference type="InterPro" id="IPR010259">
    <property type="entry name" value="S8pro/Inhibitor_I9"/>
</dbReference>
<evidence type="ECO:0000256" key="3">
    <source>
        <dbReference type="ARBA" id="ARBA00011073"/>
    </source>
</evidence>
<feature type="active site" description="Charge relay system" evidence="12">
    <location>
        <position position="1719"/>
    </location>
</feature>
<protein>
    <submittedName>
        <fullName evidence="17">Uncharacterized protein</fullName>
    </submittedName>
</protein>
<evidence type="ECO:0000256" key="4">
    <source>
        <dbReference type="ARBA" id="ARBA00022523"/>
    </source>
</evidence>
<dbReference type="FunFam" id="3.50.30.30:FF:000005">
    <property type="entry name" value="subtilisin-like protease SBT1.5"/>
    <property type="match status" value="3"/>
</dbReference>
<dbReference type="CDD" id="cd04852">
    <property type="entry name" value="Peptidases_S8_3"/>
    <property type="match status" value="3"/>
</dbReference>
<feature type="domain" description="Subtilisin-like protease fibronectin type-III" evidence="16">
    <location>
        <begin position="1433"/>
        <end position="1521"/>
    </location>
</feature>
<evidence type="ECO:0000256" key="6">
    <source>
        <dbReference type="ARBA" id="ARBA00022670"/>
    </source>
</evidence>
<evidence type="ECO:0000256" key="10">
    <source>
        <dbReference type="ARBA" id="ARBA00023180"/>
    </source>
</evidence>
<sequence>MEITKRQWRMVEFFYPILLSSVLNYGTIMATAAGEGKTSGGGGGKKTYIVYVKRPDNMQPLSSGRNPLDPYYQTFLPSSISTMSADGGESSGGAVFHGFGSGGGVGSGGTDQRMVHTYHTVATGFAATLTEEEAKQVASKDGVISAAPEKVYSLHTTRSPDFLGLRQGLGLWDTAKLGAGITIGVLDTGIKPDHPSFGDEGMLPPPLKWKGRCHFPGRHVCNKKLIGAMNLVSDDSTGKRLAVAPSDDEGHGTHTASTAAGNFVKGANVFGNANGTAAGMAPRAHVAAYKVCGVEGCKESDILAGIEAAINDGVDVLSMSIGGGDVEPFHANAVAIGSFSAIRKGVFVSVSAGNSGPDHYTLSNEAPWLLTVGASTIDRKFKASVKIGNGESLEGQSLNQPKSLNSAAMVPLVYGGSSKVNGSNFCDNNTLTSDVVSGKIVACDRGGILGRVMKGVEVKRAGGVGMILMNRKQDGAVTSADAHVLPASHVSYAEGQKLMAYIKSTTSPTASILFEGTVIGDKNAPAVAAFSSRGPSKTSAGILKPDIIGPGVDILAAWPTSIDNSSAVVTFNTASGTSMSCPHLSGVAALLKSAHPEWSPAAVKSAMMTTAYGINTGGKPIPDSTNAPADVFATGSGHINPALAQNPGLIYDLTPEDYIPYLCGLNYSDVQVSIITDEFVKCKQIKPILEAELNYPSFALTIDPKSSAPQTYTRTVTNVGEANSVYTSVVFDPEGTKITVTPNKLTFTQLNQKLKYTITVTATANAATSNKDFSQGYLRWVSDHKHVVRSPISVTFSSGSAAPAEEETLNTYIVHVKKPQHYDLFDHSTKDLNTWYDSFLPSTTTTTTTSSSNQHTRLVHTYHNVATGFAARLTAEEAKALAAKDGVLSAKPQQVFSLHTTRTPTFLGLRQGLGLWKESKLGQGVIVGVLDTGIFPNHPSFSDEGVPPPPPKWKGTCEFSSGVCNNKLIGAKNFVTDSKTGVVESQPPFDEEGHGTHTSSTATGNFVPGASVYGNANGTAVGIAPYAHLAMYRVCSEAGCAESDILAALDAAVADGVDVLSLSLGGGSAPFFADSVAVGAFAAIRKGIFVSCSAGNEGPDYFTLSNEAPWILTVGASTIDRKIKANVKLGNGEELEGESLFQPKDFDQTKLLPLVYSGASGNESAAFCDVGSLQSEVVAGKIVVCERGGGVARIDKGVEVKRAGGAAMILLNQKPDGFTTLADAHVLPASNVAFVSSLKIKAYINSTLSPMATILFKGTVIGDLHAPSVSSFSSRGPSGASPSILKPDIVGPGVSILAAWPVSVDNSSTVPFNIISGTSMSCPHLSGIGALLKSSHPDWSPAAIKSAILTTADVNNIGGNPILDETASSADIFATGAGHVNPSKANNPGLIYDIAPVDYIPYLCGLNYTDDQVSLITQQAVKCSQVTSIPEYELNYPTISVILSQYPLNFTRIVTNVGEPNSTYTVEYVTPAGTKISIDPPTLSFTEVNQKLEYSISIFPEDKPGIIDKGFSQGYLRWVSANFFLVIASASQTTKSSNLQNYIIQVRQPKGRVLSQSDDLESWYKSFLPVRTAASSDNKPHIIYSYRNVMSGFAARLTHDQVRAIENKDGFVSARPQKIFKKLTTHTPDFLGLHQQTGFWRESNFGKGVIIGVLDGGIFPGHPSFSDAGIPPPPAKWKGRCDFNVSECSNKIIGARSFNLAAKATKGGATEPPLDEDGHGTHTASTAAGRFVNYANVLGNAKGTSVGMAPYAHLAIYKVCFGEDCPDIDILAGLDAAVEDGVDVLSISLGIEPTTLFNDSIAIGSFAAIQKGIFVSCSAGNSGPFNSTLSNEAPWILTVGASTIDRKIVATTKLGNGEAFDGETIHRGDFPPTYSPLVYSGMNGKSESAFCAEGSLKDINVKGKVVACERGGGIGRIAKGEEVKSAGGAAMILLNQETDGVSTEADVHALPAAHVSFSNGLKIKAYINSTATPTATLLFKGTVIGDSYAPVVASFSSRGPSLASPGILKPDIIGPGVSILAAWPFRLDNDTNPNSAFNIMSGTSMSCPHLSGIAALLKSSHPYWSPAAIKSAIMTTADVVNLEGKAILDETLAPADIFAIGSGHVNPTRANDPGLVYDLQPDDYIPYLCGLGYKDEEVGIIAHRQINCSEESPIPEGELNYPSFSVTLGPSQVFTRTVTNVGDAYSTYTVKVVAPDGVYVSVKPKKLYFTKVNQKAQYEVSFSNIASSGKSNAYGQGFLAWVSVKHYVRSPISVKFQ</sequence>
<gene>
    <name evidence="17" type="ORF">G4B88_014428</name>
</gene>
<dbReference type="SUPFAM" id="SSF52743">
    <property type="entry name" value="Subtilisin-like"/>
    <property type="match status" value="3"/>
</dbReference>
<evidence type="ECO:0000256" key="8">
    <source>
        <dbReference type="ARBA" id="ARBA00022801"/>
    </source>
</evidence>
<feature type="domain" description="Peptidase S8/S53" evidence="13">
    <location>
        <begin position="922"/>
        <end position="1354"/>
    </location>
</feature>
<dbReference type="InterPro" id="IPR023827">
    <property type="entry name" value="Peptidase_S8_Asp-AS"/>
</dbReference>
<feature type="active site" description="Charge relay system" evidence="12">
    <location>
        <position position="2044"/>
    </location>
</feature>
<organism evidence="17 18">
    <name type="scientific">Cannabis sativa</name>
    <name type="common">Hemp</name>
    <name type="synonym">Marijuana</name>
    <dbReference type="NCBI Taxonomy" id="3483"/>
    <lineage>
        <taxon>Eukaryota</taxon>
        <taxon>Viridiplantae</taxon>
        <taxon>Streptophyta</taxon>
        <taxon>Embryophyta</taxon>
        <taxon>Tracheophyta</taxon>
        <taxon>Spermatophyta</taxon>
        <taxon>Magnoliopsida</taxon>
        <taxon>eudicotyledons</taxon>
        <taxon>Gunneridae</taxon>
        <taxon>Pentapetalae</taxon>
        <taxon>rosids</taxon>
        <taxon>fabids</taxon>
        <taxon>Rosales</taxon>
        <taxon>Cannabaceae</taxon>
        <taxon>Cannabis</taxon>
    </lineage>
</organism>
<feature type="domain" description="Inhibitor I9" evidence="15">
    <location>
        <begin position="1542"/>
        <end position="1619"/>
    </location>
</feature>
<dbReference type="InterPro" id="IPR036852">
    <property type="entry name" value="Peptidase_S8/S53_dom_sf"/>
</dbReference>
<evidence type="ECO:0000256" key="11">
    <source>
        <dbReference type="PIRSR" id="PIRSR615500-1"/>
    </source>
</evidence>
<evidence type="ECO:0000259" key="15">
    <source>
        <dbReference type="Pfam" id="PF05922"/>
    </source>
</evidence>
<evidence type="ECO:0000313" key="18">
    <source>
        <dbReference type="Proteomes" id="UP000583929"/>
    </source>
</evidence>
<dbReference type="Gene3D" id="3.30.70.80">
    <property type="entry name" value="Peptidase S8 propeptide/proteinase inhibitor I9"/>
    <property type="match status" value="3"/>
</dbReference>
<accession>A0A7J6I8P6</accession>
<dbReference type="GO" id="GO:0004252">
    <property type="term" value="F:serine-type endopeptidase activity"/>
    <property type="evidence" value="ECO:0007669"/>
    <property type="project" value="UniProtKB-UniRule"/>
</dbReference>
<evidence type="ECO:0000256" key="7">
    <source>
        <dbReference type="ARBA" id="ARBA00022729"/>
    </source>
</evidence>
<keyword evidence="9 12" id="KW-0720">Serine protease</keyword>
<dbReference type="InterPro" id="IPR037045">
    <property type="entry name" value="S8pro/Inhibitor_I9_sf"/>
</dbReference>
<dbReference type="Gene3D" id="3.50.30.30">
    <property type="match status" value="3"/>
</dbReference>
<proteinExistence type="inferred from homology"/>
<feature type="domain" description="PA" evidence="14">
    <location>
        <begin position="410"/>
        <end position="498"/>
    </location>
</feature>
<dbReference type="PANTHER" id="PTHR10795">
    <property type="entry name" value="PROPROTEIN CONVERTASE SUBTILISIN/KEXIN"/>
    <property type="match status" value="1"/>
</dbReference>
<dbReference type="CDD" id="cd02120">
    <property type="entry name" value="PA_subtilisin_like"/>
    <property type="match status" value="3"/>
</dbReference>
<comment type="similarity">
    <text evidence="3 12">Belongs to the peptidase S8 family.</text>
</comment>
<feature type="domain" description="Subtilisin-like protease fibronectin type-III" evidence="16">
    <location>
        <begin position="692"/>
        <end position="794"/>
    </location>
</feature>
<dbReference type="InterPro" id="IPR000209">
    <property type="entry name" value="Peptidase_S8/S53_dom"/>
</dbReference>
<feature type="domain" description="Inhibitor I9" evidence="15">
    <location>
        <begin position="110"/>
        <end position="155"/>
    </location>
</feature>
<evidence type="ECO:0000256" key="2">
    <source>
        <dbReference type="ARBA" id="ARBA00004271"/>
    </source>
</evidence>
<dbReference type="InterPro" id="IPR045051">
    <property type="entry name" value="SBT"/>
</dbReference>
<feature type="domain" description="Peptidase S8/S53" evidence="13">
    <location>
        <begin position="178"/>
        <end position="615"/>
    </location>
</feature>
<dbReference type="InterPro" id="IPR015500">
    <property type="entry name" value="Peptidase_S8_subtilisin-rel"/>
</dbReference>
<dbReference type="InterPro" id="IPR041469">
    <property type="entry name" value="Subtilisin-like_FN3"/>
</dbReference>
<name>A0A7J6I8P6_CANSA</name>
<evidence type="ECO:0000259" key="13">
    <source>
        <dbReference type="Pfam" id="PF00082"/>
    </source>
</evidence>
<keyword evidence="7" id="KW-0732">Signal</keyword>
<dbReference type="GO" id="GO:0009610">
    <property type="term" value="P:response to symbiotic fungus"/>
    <property type="evidence" value="ECO:0007669"/>
    <property type="project" value="UniProtKB-ARBA"/>
</dbReference>
<dbReference type="GO" id="GO:0006508">
    <property type="term" value="P:proteolysis"/>
    <property type="evidence" value="ECO:0007669"/>
    <property type="project" value="UniProtKB-KW"/>
</dbReference>
<keyword evidence="5" id="KW-0964">Secreted</keyword>
<feature type="domain" description="Inhibitor I9" evidence="15">
    <location>
        <begin position="811"/>
        <end position="899"/>
    </location>
</feature>
<evidence type="ECO:0000256" key="1">
    <source>
        <dbReference type="ARBA" id="ARBA00002076"/>
    </source>
</evidence>
<dbReference type="EMBL" id="JAATIQ010000002">
    <property type="protein sequence ID" value="KAF4403972.1"/>
    <property type="molecule type" value="Genomic_DNA"/>
</dbReference>
<feature type="domain" description="Peptidase S8/S53" evidence="13">
    <location>
        <begin position="1646"/>
        <end position="2080"/>
    </location>
</feature>
<comment type="subcellular location">
    <subcellularLocation>
        <location evidence="2">Secreted</location>
        <location evidence="2">Extracellular space</location>
        <location evidence="2">Apoplast</location>
    </subcellularLocation>
</comment>
<dbReference type="GO" id="GO:0009609">
    <property type="term" value="P:response to symbiotic bacterium"/>
    <property type="evidence" value="ECO:0007669"/>
    <property type="project" value="UniProtKB-ARBA"/>
</dbReference>
<dbReference type="Proteomes" id="UP000583929">
    <property type="component" value="Unassembled WGS sequence"/>
</dbReference>
<feature type="active site" description="Charge relay system" evidence="12">
    <location>
        <position position="1655"/>
    </location>
</feature>
<keyword evidence="8 12" id="KW-0378">Hydrolase</keyword>
<dbReference type="PROSITE" id="PS00136">
    <property type="entry name" value="SUBTILASE_ASP"/>
    <property type="match status" value="2"/>
</dbReference>
<evidence type="ECO:0000256" key="9">
    <source>
        <dbReference type="ARBA" id="ARBA00022825"/>
    </source>
</evidence>
<evidence type="ECO:0000256" key="12">
    <source>
        <dbReference type="PROSITE-ProRule" id="PRU01240"/>
    </source>
</evidence>
<dbReference type="Gene3D" id="3.40.50.200">
    <property type="entry name" value="Peptidase S8/S53 domain"/>
    <property type="match status" value="3"/>
</dbReference>
<dbReference type="Pfam" id="PF05922">
    <property type="entry name" value="Inhibitor_I9"/>
    <property type="match status" value="3"/>
</dbReference>
<dbReference type="GO" id="GO:0048046">
    <property type="term" value="C:apoplast"/>
    <property type="evidence" value="ECO:0007669"/>
    <property type="project" value="UniProtKB-SubCell"/>
</dbReference>
<keyword evidence="18" id="KW-1185">Reference proteome</keyword>
<feature type="domain" description="PA" evidence="14">
    <location>
        <begin position="1876"/>
        <end position="1963"/>
    </location>
</feature>
<keyword evidence="6 12" id="KW-0645">Protease</keyword>
<comment type="function">
    <text evidence="1">Required for arbuscular mycorrhiza (AM) development during AM symbiosis with AM fungi (e.g. Glomeromycota intraradices).</text>
</comment>
<dbReference type="Pfam" id="PF02225">
    <property type="entry name" value="PA"/>
    <property type="match status" value="3"/>
</dbReference>
<reference evidence="17 18" key="1">
    <citation type="journal article" date="2020" name="bioRxiv">
        <title>Sequence and annotation of 42 cannabis genomes reveals extensive copy number variation in cannabinoid synthesis and pathogen resistance genes.</title>
        <authorList>
            <person name="Mckernan K.J."/>
            <person name="Helbert Y."/>
            <person name="Kane L.T."/>
            <person name="Ebling H."/>
            <person name="Zhang L."/>
            <person name="Liu B."/>
            <person name="Eaton Z."/>
            <person name="Mclaughlin S."/>
            <person name="Kingan S."/>
            <person name="Baybayan P."/>
            <person name="Concepcion G."/>
            <person name="Jordan M."/>
            <person name="Riva A."/>
            <person name="Barbazuk W."/>
            <person name="Harkins T."/>
        </authorList>
    </citation>
    <scope>NUCLEOTIDE SEQUENCE [LARGE SCALE GENOMIC DNA]</scope>
    <source>
        <strain evidence="18">cv. Jamaican Lion 4</strain>
        <tissue evidence="17">Leaf</tissue>
    </source>
</reference>
<feature type="active site" description="Charge relay system" evidence="11 12">
    <location>
        <position position="578"/>
    </location>
</feature>
<dbReference type="Pfam" id="PF17766">
    <property type="entry name" value="fn3_6"/>
    <property type="match status" value="3"/>
</dbReference>